<accession>A0ABU1PMJ3</accession>
<evidence type="ECO:0000313" key="1">
    <source>
        <dbReference type="EMBL" id="MDR6591776.1"/>
    </source>
</evidence>
<organism evidence="1 2">
    <name type="scientific">Saccharothrix longispora</name>
    <dbReference type="NCBI Taxonomy" id="33920"/>
    <lineage>
        <taxon>Bacteria</taxon>
        <taxon>Bacillati</taxon>
        <taxon>Actinomycetota</taxon>
        <taxon>Actinomycetes</taxon>
        <taxon>Pseudonocardiales</taxon>
        <taxon>Pseudonocardiaceae</taxon>
        <taxon>Saccharothrix</taxon>
    </lineage>
</organism>
<reference evidence="1 2" key="1">
    <citation type="submission" date="2023-07" db="EMBL/GenBank/DDBJ databases">
        <title>Sequencing the genomes of 1000 actinobacteria strains.</title>
        <authorList>
            <person name="Klenk H.-P."/>
        </authorList>
    </citation>
    <scope>NUCLEOTIDE SEQUENCE [LARGE SCALE GENOMIC DNA]</scope>
    <source>
        <strain evidence="1 2">DSM 43749</strain>
    </source>
</reference>
<comment type="caution">
    <text evidence="1">The sequence shown here is derived from an EMBL/GenBank/DDBJ whole genome shotgun (WGS) entry which is preliminary data.</text>
</comment>
<name>A0ABU1PMJ3_9PSEU</name>
<sequence length="45" mass="4764">MGGDRGGGTAKLLVGDFPTKSKAIVRSFVCLSILEEDTCYVLISD</sequence>
<evidence type="ECO:0000313" key="2">
    <source>
        <dbReference type="Proteomes" id="UP001268819"/>
    </source>
</evidence>
<proteinExistence type="predicted"/>
<dbReference type="EMBL" id="JAVDSG010000001">
    <property type="protein sequence ID" value="MDR6591776.1"/>
    <property type="molecule type" value="Genomic_DNA"/>
</dbReference>
<dbReference type="Proteomes" id="UP001268819">
    <property type="component" value="Unassembled WGS sequence"/>
</dbReference>
<protein>
    <submittedName>
        <fullName evidence="1">Uncharacterized protein</fullName>
    </submittedName>
</protein>
<gene>
    <name evidence="1" type="ORF">J2S66_000160</name>
</gene>
<keyword evidence="2" id="KW-1185">Reference proteome</keyword>
<dbReference type="RefSeq" id="WP_310302406.1">
    <property type="nucleotide sequence ID" value="NZ_BAAAXB010000001.1"/>
</dbReference>